<evidence type="ECO:0000313" key="8">
    <source>
        <dbReference type="Proteomes" id="UP000429607"/>
    </source>
</evidence>
<dbReference type="GO" id="GO:0015926">
    <property type="term" value="F:glucosidase activity"/>
    <property type="evidence" value="ECO:0007669"/>
    <property type="project" value="TreeGrafter"/>
</dbReference>
<evidence type="ECO:0000256" key="1">
    <source>
        <dbReference type="ARBA" id="ARBA00004370"/>
    </source>
</evidence>
<name>A0A6A3IWY4_9STRA</name>
<dbReference type="AlphaFoldDB" id="A0A6A3IWY4"/>
<gene>
    <name evidence="7" type="ORF">PR001_g23329</name>
</gene>
<accession>A0A6A3IWY4</accession>
<dbReference type="EMBL" id="QXFV01002744">
    <property type="protein sequence ID" value="KAE8983883.1"/>
    <property type="molecule type" value="Genomic_DNA"/>
</dbReference>
<evidence type="ECO:0008006" key="9">
    <source>
        <dbReference type="Google" id="ProtNLM"/>
    </source>
</evidence>
<dbReference type="InterPro" id="IPR005629">
    <property type="entry name" value="Skn1/Kre6/Sbg1"/>
</dbReference>
<protein>
    <recommendedName>
        <fullName evidence="9">GH16 domain-containing protein</fullName>
    </recommendedName>
</protein>
<comment type="caution">
    <text evidence="7">The sequence shown here is derived from an EMBL/GenBank/DDBJ whole genome shotgun (WGS) entry which is preliminary data.</text>
</comment>
<keyword evidence="5" id="KW-0175">Coiled coil</keyword>
<evidence type="ECO:0000256" key="2">
    <source>
        <dbReference type="ARBA" id="ARBA00023136"/>
    </source>
</evidence>
<dbReference type="GO" id="GO:0005886">
    <property type="term" value="C:plasma membrane"/>
    <property type="evidence" value="ECO:0007669"/>
    <property type="project" value="TreeGrafter"/>
</dbReference>
<evidence type="ECO:0000313" key="7">
    <source>
        <dbReference type="EMBL" id="KAE8983883.1"/>
    </source>
</evidence>
<comment type="subcellular location">
    <subcellularLocation>
        <location evidence="1">Membrane</location>
    </subcellularLocation>
</comment>
<proteinExistence type="predicted"/>
<keyword evidence="3" id="KW-0325">Glycoprotein</keyword>
<dbReference type="Pfam" id="PF03935">
    <property type="entry name" value="SKN1_KRE6_Sbg1"/>
    <property type="match status" value="1"/>
</dbReference>
<dbReference type="PANTHER" id="PTHR31361:SF1">
    <property type="entry name" value="BETA-GLUCAN SYNTHESIS-ASSOCIATED PROTEIN KRE6-RELATED"/>
    <property type="match status" value="1"/>
</dbReference>
<feature type="coiled-coil region" evidence="5">
    <location>
        <begin position="101"/>
        <end position="128"/>
    </location>
</feature>
<keyword evidence="4" id="KW-0961">Cell wall biogenesis/degradation</keyword>
<dbReference type="GO" id="GO:0005789">
    <property type="term" value="C:endoplasmic reticulum membrane"/>
    <property type="evidence" value="ECO:0007669"/>
    <property type="project" value="TreeGrafter"/>
</dbReference>
<dbReference type="GO" id="GO:0006078">
    <property type="term" value="P:(1-&gt;6)-beta-D-glucan biosynthetic process"/>
    <property type="evidence" value="ECO:0007669"/>
    <property type="project" value="TreeGrafter"/>
</dbReference>
<keyword evidence="2" id="KW-0472">Membrane</keyword>
<dbReference type="Proteomes" id="UP000429607">
    <property type="component" value="Unassembled WGS sequence"/>
</dbReference>
<reference evidence="7 8" key="1">
    <citation type="submission" date="2018-09" db="EMBL/GenBank/DDBJ databases">
        <title>Genomic investigation of the strawberry pathogen Phytophthora fragariae indicates pathogenicity is determined by transcriptional variation in three key races.</title>
        <authorList>
            <person name="Adams T.M."/>
            <person name="Armitage A.D."/>
            <person name="Sobczyk M.K."/>
            <person name="Bates H.J."/>
            <person name="Dunwell J.M."/>
            <person name="Nellist C.F."/>
            <person name="Harrison R.J."/>
        </authorList>
    </citation>
    <scope>NUCLEOTIDE SEQUENCE [LARGE SCALE GENOMIC DNA]</scope>
    <source>
        <strain evidence="7 8">SCRP249</strain>
    </source>
</reference>
<organism evidence="7 8">
    <name type="scientific">Phytophthora rubi</name>
    <dbReference type="NCBI Taxonomy" id="129364"/>
    <lineage>
        <taxon>Eukaryota</taxon>
        <taxon>Sar</taxon>
        <taxon>Stramenopiles</taxon>
        <taxon>Oomycota</taxon>
        <taxon>Peronosporomycetes</taxon>
        <taxon>Peronosporales</taxon>
        <taxon>Peronosporaceae</taxon>
        <taxon>Phytophthora</taxon>
    </lineage>
</organism>
<evidence type="ECO:0000256" key="6">
    <source>
        <dbReference type="SAM" id="MobiDB-lite"/>
    </source>
</evidence>
<feature type="region of interest" description="Disordered" evidence="6">
    <location>
        <begin position="1"/>
        <end position="24"/>
    </location>
</feature>
<dbReference type="GO" id="GO:0071555">
    <property type="term" value="P:cell wall organization"/>
    <property type="evidence" value="ECO:0007669"/>
    <property type="project" value="UniProtKB-KW"/>
</dbReference>
<sequence length="134" mass="15617">MAMPNKWGAQPPNPKNPCRGDGTDPVANRICDSTPRYLKIDYVRVYQDLSPDSIMSVGWDPKTHPTRQWILDHLDEYEDEENRLVELFVLGIASCVAMRVKRKKDAEAAETERKVKQQQRQHYELLRRQSSLHL</sequence>
<evidence type="ECO:0000256" key="4">
    <source>
        <dbReference type="ARBA" id="ARBA00023316"/>
    </source>
</evidence>
<evidence type="ECO:0000256" key="3">
    <source>
        <dbReference type="ARBA" id="ARBA00023180"/>
    </source>
</evidence>
<dbReference type="PANTHER" id="PTHR31361">
    <property type="entry name" value="BETA-GLUCAN SYNTHESIS-ASSOCIATED PROTEIN KRE6-RELATED"/>
    <property type="match status" value="1"/>
</dbReference>
<evidence type="ECO:0000256" key="5">
    <source>
        <dbReference type="SAM" id="Coils"/>
    </source>
</evidence>